<accession>A0A6C2U9J0</accession>
<dbReference type="Pfam" id="PF24827">
    <property type="entry name" value="AstE_AspA_cat"/>
    <property type="match status" value="1"/>
</dbReference>
<reference evidence="6 7" key="1">
    <citation type="submission" date="2019-04" db="EMBL/GenBank/DDBJ databases">
        <authorList>
            <person name="Van Vliet M D."/>
        </authorList>
    </citation>
    <scope>NUCLEOTIDE SEQUENCE [LARGE SCALE GENOMIC DNA]</scope>
    <source>
        <strain evidence="6 7">F1</strain>
    </source>
</reference>
<dbReference type="Proteomes" id="UP000366872">
    <property type="component" value="Unassembled WGS sequence"/>
</dbReference>
<dbReference type="InterPro" id="IPR055438">
    <property type="entry name" value="AstE_AspA_cat"/>
</dbReference>
<evidence type="ECO:0000256" key="3">
    <source>
        <dbReference type="ARBA" id="ARBA00022801"/>
    </source>
</evidence>
<dbReference type="GO" id="GO:0016811">
    <property type="term" value="F:hydrolase activity, acting on carbon-nitrogen (but not peptide) bonds, in linear amides"/>
    <property type="evidence" value="ECO:0007669"/>
    <property type="project" value="InterPro"/>
</dbReference>
<sequence>MQAAITIDGQEIKAGTRQSIHLPLPEFYNYSPTTMTIHVVHGRNPGPCLLVTSAVHGDEINGVEIIRRLLGHKSIERIKGTLLLIPVVNVFGFVAQSRYLPDRRDLNRSFPGSPKGSMASRLANVLMTEVLPHCTHVIDLHTGAVARENFPQIRATLNGNAELAALAKAFNAPVVLDAGLRDGTFRKAAHELGIPSLVYEAGEALRFDEVSIRAGVAGILNILSHLGMVRKRMRRKEHHPLIAKSSSWVRASQSGVARSLVPLGAKVSVGDELAYISDPSGGHEELVKSSVAGIVIGRTRLPLVHEGEAIFHIARFSQTSEAAESIENFQDAFDPLTDTVESEEPPVFS</sequence>
<keyword evidence="4" id="KW-0862">Zinc</keyword>
<dbReference type="AlphaFoldDB" id="A0A6C2U9J0"/>
<evidence type="ECO:0000259" key="5">
    <source>
        <dbReference type="Pfam" id="PF24827"/>
    </source>
</evidence>
<keyword evidence="3" id="KW-0378">Hydrolase</keyword>
<dbReference type="GO" id="GO:0046872">
    <property type="term" value="F:metal ion binding"/>
    <property type="evidence" value="ECO:0007669"/>
    <property type="project" value="UniProtKB-KW"/>
</dbReference>
<name>A0A6C2U9J0_PONDE</name>
<organism evidence="6 7">
    <name type="scientific">Pontiella desulfatans</name>
    <dbReference type="NCBI Taxonomy" id="2750659"/>
    <lineage>
        <taxon>Bacteria</taxon>
        <taxon>Pseudomonadati</taxon>
        <taxon>Kiritimatiellota</taxon>
        <taxon>Kiritimatiellia</taxon>
        <taxon>Kiritimatiellales</taxon>
        <taxon>Pontiellaceae</taxon>
        <taxon>Pontiella</taxon>
    </lineage>
</organism>
<dbReference type="EMBL" id="CAAHFG010000004">
    <property type="protein sequence ID" value="VGO16772.1"/>
    <property type="molecule type" value="Genomic_DNA"/>
</dbReference>
<dbReference type="PANTHER" id="PTHR37326:SF2">
    <property type="entry name" value="SUCCINYLGLUTAMATE DESUCCINYLASE_ASPARTOACYLASE FAMILY PROTEIN"/>
    <property type="match status" value="1"/>
</dbReference>
<dbReference type="InterPro" id="IPR053138">
    <property type="entry name" value="N-alpha-Ac-DABA_deacetylase"/>
</dbReference>
<dbReference type="InterPro" id="IPR043795">
    <property type="entry name" value="N-alpha-Ac-DABA-like"/>
</dbReference>
<dbReference type="PANTHER" id="PTHR37326">
    <property type="entry name" value="BLL3975 PROTEIN"/>
    <property type="match status" value="1"/>
</dbReference>
<keyword evidence="2" id="KW-0479">Metal-binding</keyword>
<dbReference type="PIRSF" id="PIRSF039012">
    <property type="entry name" value="ASP"/>
    <property type="match status" value="1"/>
</dbReference>
<evidence type="ECO:0000313" key="6">
    <source>
        <dbReference type="EMBL" id="VGO16772.1"/>
    </source>
</evidence>
<dbReference type="Gene3D" id="3.40.630.10">
    <property type="entry name" value="Zn peptidases"/>
    <property type="match status" value="1"/>
</dbReference>
<dbReference type="GO" id="GO:0016788">
    <property type="term" value="F:hydrolase activity, acting on ester bonds"/>
    <property type="evidence" value="ECO:0007669"/>
    <property type="project" value="InterPro"/>
</dbReference>
<evidence type="ECO:0000256" key="1">
    <source>
        <dbReference type="ARBA" id="ARBA00001947"/>
    </source>
</evidence>
<gene>
    <name evidence="6" type="primary">doeB</name>
    <name evidence="6" type="ORF">PDESU_05364</name>
</gene>
<comment type="cofactor">
    <cofactor evidence="1">
        <name>Zn(2+)</name>
        <dbReference type="ChEBI" id="CHEBI:29105"/>
    </cofactor>
</comment>
<feature type="domain" description="Succinylglutamate desuccinylase/Aspartoacylase catalytic" evidence="5">
    <location>
        <begin position="45"/>
        <end position="226"/>
    </location>
</feature>
<evidence type="ECO:0000256" key="4">
    <source>
        <dbReference type="ARBA" id="ARBA00022833"/>
    </source>
</evidence>
<evidence type="ECO:0000313" key="7">
    <source>
        <dbReference type="Proteomes" id="UP000366872"/>
    </source>
</evidence>
<keyword evidence="7" id="KW-1185">Reference proteome</keyword>
<proteinExistence type="predicted"/>
<dbReference type="RefSeq" id="WP_136082297.1">
    <property type="nucleotide sequence ID" value="NZ_CAAHFG010000004.1"/>
</dbReference>
<dbReference type="SUPFAM" id="SSF53187">
    <property type="entry name" value="Zn-dependent exopeptidases"/>
    <property type="match status" value="1"/>
</dbReference>
<evidence type="ECO:0000256" key="2">
    <source>
        <dbReference type="ARBA" id="ARBA00022723"/>
    </source>
</evidence>
<protein>
    <submittedName>
        <fullName evidence="6">N-alpha-acetyl-L-2,4-diaminobutyric acid deacetylase</fullName>
    </submittedName>
</protein>
<dbReference type="CDD" id="cd06251">
    <property type="entry name" value="M14_ASTE_ASPA-like"/>
    <property type="match status" value="1"/>
</dbReference>